<keyword evidence="1" id="KW-1133">Transmembrane helix</keyword>
<keyword evidence="1" id="KW-0812">Transmembrane</keyword>
<dbReference type="EMBL" id="FTOR01000018">
    <property type="protein sequence ID" value="SIT34710.1"/>
    <property type="molecule type" value="Genomic_DNA"/>
</dbReference>
<feature type="transmembrane region" description="Helical" evidence="1">
    <location>
        <begin position="110"/>
        <end position="127"/>
    </location>
</feature>
<evidence type="ECO:0000313" key="2">
    <source>
        <dbReference type="EMBL" id="SIT34710.1"/>
    </source>
</evidence>
<keyword evidence="3" id="KW-1185">Reference proteome</keyword>
<sequence>MNPAEMNLEALQDIRKMMERSGRFISLSGISGVMAGIYALAGAWLAHIDRLFFFSEEYATEYYCNTCVSYNMVPIAIGVFVAAFFTAVIFSIIKSKKEGVAIWGGAARRLLWNTLLPIAVGGVFIWRMLSLKYYVLLVPAALIFYGLAMVNGSRYTRGEIRYMGYVQIVIGIVCLNSWQLSMYGWVLGFGVMHIIYGAAMWWKYERKQVNEQ</sequence>
<feature type="transmembrane region" description="Helical" evidence="1">
    <location>
        <begin position="24"/>
        <end position="48"/>
    </location>
</feature>
<dbReference type="STRING" id="477680.SAMN05421788_11859"/>
<feature type="transmembrane region" description="Helical" evidence="1">
    <location>
        <begin position="133"/>
        <end position="150"/>
    </location>
</feature>
<dbReference type="RefSeq" id="WP_076382929.1">
    <property type="nucleotide sequence ID" value="NZ_AP017422.1"/>
</dbReference>
<feature type="transmembrane region" description="Helical" evidence="1">
    <location>
        <begin position="68"/>
        <end position="90"/>
    </location>
</feature>
<proteinExistence type="predicted"/>
<evidence type="ECO:0000313" key="3">
    <source>
        <dbReference type="Proteomes" id="UP000186917"/>
    </source>
</evidence>
<keyword evidence="1" id="KW-0472">Membrane</keyword>
<protein>
    <submittedName>
        <fullName evidence="2">Uncharacterized protein</fullName>
    </submittedName>
</protein>
<dbReference type="OrthoDB" id="1120881at2"/>
<feature type="transmembrane region" description="Helical" evidence="1">
    <location>
        <begin position="184"/>
        <end position="202"/>
    </location>
</feature>
<accession>A0A1N7RHS7</accession>
<reference evidence="3" key="1">
    <citation type="submission" date="2017-01" db="EMBL/GenBank/DDBJ databases">
        <authorList>
            <person name="Varghese N."/>
            <person name="Submissions S."/>
        </authorList>
    </citation>
    <scope>NUCLEOTIDE SEQUENCE [LARGE SCALE GENOMIC DNA]</scope>
    <source>
        <strain evidence="3">DSM 21054</strain>
    </source>
</reference>
<feature type="transmembrane region" description="Helical" evidence="1">
    <location>
        <begin position="162"/>
        <end position="178"/>
    </location>
</feature>
<name>A0A1N7RHS7_9BACT</name>
<dbReference type="Proteomes" id="UP000186917">
    <property type="component" value="Unassembled WGS sequence"/>
</dbReference>
<organism evidence="2 3">
    <name type="scientific">Filimonas lacunae</name>
    <dbReference type="NCBI Taxonomy" id="477680"/>
    <lineage>
        <taxon>Bacteria</taxon>
        <taxon>Pseudomonadati</taxon>
        <taxon>Bacteroidota</taxon>
        <taxon>Chitinophagia</taxon>
        <taxon>Chitinophagales</taxon>
        <taxon>Chitinophagaceae</taxon>
        <taxon>Filimonas</taxon>
    </lineage>
</organism>
<evidence type="ECO:0000256" key="1">
    <source>
        <dbReference type="SAM" id="Phobius"/>
    </source>
</evidence>
<gene>
    <name evidence="2" type="ORF">SAMN05421788_11859</name>
</gene>
<dbReference type="AlphaFoldDB" id="A0A1N7RHS7"/>